<dbReference type="HAMAP" id="MF_00422">
    <property type="entry name" value="SecE"/>
    <property type="match status" value="1"/>
</dbReference>
<dbReference type="Gene3D" id="1.20.5.1030">
    <property type="entry name" value="Preprotein translocase secy subunit"/>
    <property type="match status" value="1"/>
</dbReference>
<keyword evidence="7 9" id="KW-0811">Translocation</keyword>
<evidence type="ECO:0000256" key="2">
    <source>
        <dbReference type="ARBA" id="ARBA00022448"/>
    </source>
</evidence>
<dbReference type="GO" id="GO:0009306">
    <property type="term" value="P:protein secretion"/>
    <property type="evidence" value="ECO:0007669"/>
    <property type="project" value="UniProtKB-UniRule"/>
</dbReference>
<keyword evidence="2 9" id="KW-0813">Transport</keyword>
<dbReference type="GO" id="GO:0043952">
    <property type="term" value="P:protein transport by the Sec complex"/>
    <property type="evidence" value="ECO:0007669"/>
    <property type="project" value="UniProtKB-UniRule"/>
</dbReference>
<accession>A0AAT9G3Y0</accession>
<dbReference type="GO" id="GO:0008320">
    <property type="term" value="F:protein transmembrane transporter activity"/>
    <property type="evidence" value="ECO:0007669"/>
    <property type="project" value="UniProtKB-UniRule"/>
</dbReference>
<evidence type="ECO:0000256" key="1">
    <source>
        <dbReference type="ARBA" id="ARBA00004370"/>
    </source>
</evidence>
<organism evidence="10">
    <name type="scientific">Candidatus Aschnera chinzeii</name>
    <dbReference type="NCBI Taxonomy" id="1485666"/>
    <lineage>
        <taxon>Bacteria</taxon>
        <taxon>Pseudomonadati</taxon>
        <taxon>Pseudomonadota</taxon>
        <taxon>Gammaproteobacteria</taxon>
        <taxon>Enterobacterales</taxon>
        <taxon>Enterobacteriaceae</taxon>
        <taxon>Candidatus Aschnera</taxon>
    </lineage>
</organism>
<comment type="caution">
    <text evidence="9">Lacks conserved residue(s) required for the propagation of feature annotation.</text>
</comment>
<feature type="transmembrane region" description="Helical" evidence="9">
    <location>
        <begin position="41"/>
        <end position="60"/>
    </location>
</feature>
<comment type="function">
    <text evidence="9">Essential subunit of the Sec protein translocation channel SecYEG. Clamps together the 2 halves of SecY. May contact the channel plug during translocation.</text>
</comment>
<reference evidence="10" key="2">
    <citation type="submission" date="2023-10" db="EMBL/GenBank/DDBJ databases">
        <authorList>
            <person name="Koga R."/>
            <person name="Fukatsu T."/>
        </authorList>
    </citation>
    <scope>NUCLEOTIDE SEQUENCE</scope>
    <source>
        <strain evidence="10">Kw-01</strain>
    </source>
</reference>
<dbReference type="PANTHER" id="PTHR33910:SF1">
    <property type="entry name" value="PROTEIN TRANSLOCASE SUBUNIT SECE"/>
    <property type="match status" value="1"/>
</dbReference>
<evidence type="ECO:0000256" key="9">
    <source>
        <dbReference type="HAMAP-Rule" id="MF_00422"/>
    </source>
</evidence>
<reference evidence="10" key="1">
    <citation type="journal article" date="2023" name="Front. Microbiol.">
        <title>Genome analysis of Candidatus Aschnera chinzeii, the bacterial endosymbiont of the blood-sucking bat fly Penicillidia jenynsii (Insecta: Diptera: Nycteribiidae).</title>
        <authorList>
            <person name="Koga R."/>
            <person name="Moriyama M."/>
            <person name="Nozaki T."/>
            <person name="Fukatsu T."/>
        </authorList>
    </citation>
    <scope>NUCLEOTIDE SEQUENCE</scope>
    <source>
        <strain evidence="10">Kw-01</strain>
    </source>
</reference>
<evidence type="ECO:0000256" key="4">
    <source>
        <dbReference type="ARBA" id="ARBA00022692"/>
    </source>
</evidence>
<evidence type="ECO:0000256" key="5">
    <source>
        <dbReference type="ARBA" id="ARBA00022927"/>
    </source>
</evidence>
<comment type="subcellular location">
    <subcellularLocation>
        <location evidence="1">Membrane</location>
    </subcellularLocation>
</comment>
<dbReference type="GO" id="GO:0065002">
    <property type="term" value="P:intracellular protein transmembrane transport"/>
    <property type="evidence" value="ECO:0007669"/>
    <property type="project" value="UniProtKB-UniRule"/>
</dbReference>
<sequence length="127" mass="14808">MNINNNIHTDHNNYDIFKWIIATTCLLIAIISNFYFKKYNIFLQIIITTLLILSSILIGLRTKSGKLLLLFAREAYIELKKVIWPTYYETLQMTLIIIAVAIIIALILWGLDTILVRVVSFIINMRF</sequence>
<comment type="subunit">
    <text evidence="9">Component of the Sec protein translocase complex. Heterotrimer consisting of SecY, SecE and SecG subunits. The heterotrimers can form oligomers, although 1 heterotrimer is thought to be able to translocate proteins. Interacts with the ribosome. Interacts with SecDF, and other proteins may be involved. Interacts with SecA.</text>
</comment>
<dbReference type="PRINTS" id="PR01650">
    <property type="entry name" value="SECETRNLCASE"/>
</dbReference>
<dbReference type="InterPro" id="IPR038379">
    <property type="entry name" value="SecE_sf"/>
</dbReference>
<keyword evidence="4 9" id="KW-0812">Transmembrane</keyword>
<dbReference type="InterPro" id="IPR005807">
    <property type="entry name" value="SecE_bac"/>
</dbReference>
<keyword evidence="6 9" id="KW-1133">Transmembrane helix</keyword>
<feature type="transmembrane region" description="Helical" evidence="9">
    <location>
        <begin position="95"/>
        <end position="123"/>
    </location>
</feature>
<dbReference type="GO" id="GO:0005886">
    <property type="term" value="C:plasma membrane"/>
    <property type="evidence" value="ECO:0007669"/>
    <property type="project" value="UniProtKB-UniRule"/>
</dbReference>
<comment type="similarity">
    <text evidence="9">Belongs to the SecE/SEC61-gamma family.</text>
</comment>
<proteinExistence type="inferred from homology"/>
<evidence type="ECO:0000256" key="7">
    <source>
        <dbReference type="ARBA" id="ARBA00023010"/>
    </source>
</evidence>
<name>A0AAT9G3Y0_9ENTR</name>
<evidence type="ECO:0000256" key="3">
    <source>
        <dbReference type="ARBA" id="ARBA00022475"/>
    </source>
</evidence>
<dbReference type="AlphaFoldDB" id="A0AAT9G3Y0"/>
<keyword evidence="8 9" id="KW-0472">Membrane</keyword>
<dbReference type="PANTHER" id="PTHR33910">
    <property type="entry name" value="PROTEIN TRANSLOCASE SUBUNIT SECE"/>
    <property type="match status" value="1"/>
</dbReference>
<dbReference type="Pfam" id="PF00584">
    <property type="entry name" value="SecE"/>
    <property type="match status" value="1"/>
</dbReference>
<dbReference type="GO" id="GO:0006605">
    <property type="term" value="P:protein targeting"/>
    <property type="evidence" value="ECO:0007669"/>
    <property type="project" value="UniProtKB-UniRule"/>
</dbReference>
<dbReference type="EMBL" id="AP028961">
    <property type="protein sequence ID" value="BET44415.1"/>
    <property type="molecule type" value="Genomic_DNA"/>
</dbReference>
<feature type="transmembrane region" description="Helical" evidence="9">
    <location>
        <begin position="16"/>
        <end position="36"/>
    </location>
</feature>
<gene>
    <name evidence="9 10" type="primary">secE</name>
    <name evidence="10" type="ORF">ACHINZ_0850</name>
</gene>
<keyword evidence="5 9" id="KW-0653">Protein transport</keyword>
<protein>
    <recommendedName>
        <fullName evidence="9">Protein translocase subunit SecE</fullName>
    </recommendedName>
</protein>
<evidence type="ECO:0000313" key="10">
    <source>
        <dbReference type="EMBL" id="BET44415.1"/>
    </source>
</evidence>
<keyword evidence="3 9" id="KW-1003">Cell membrane</keyword>
<evidence type="ECO:0000256" key="8">
    <source>
        <dbReference type="ARBA" id="ARBA00023136"/>
    </source>
</evidence>
<evidence type="ECO:0000256" key="6">
    <source>
        <dbReference type="ARBA" id="ARBA00022989"/>
    </source>
</evidence>
<dbReference type="InterPro" id="IPR001901">
    <property type="entry name" value="Translocase_SecE/Sec61-g"/>
</dbReference>
<dbReference type="PROSITE" id="PS01067">
    <property type="entry name" value="SECE_SEC61G"/>
    <property type="match status" value="1"/>
</dbReference>
<dbReference type="NCBIfam" id="TIGR00964">
    <property type="entry name" value="secE_bact"/>
    <property type="match status" value="1"/>
</dbReference>